<dbReference type="EMBL" id="GBRH01267503">
    <property type="protein sequence ID" value="JAD30392.1"/>
    <property type="molecule type" value="Transcribed_RNA"/>
</dbReference>
<reference evidence="1" key="1">
    <citation type="submission" date="2014-09" db="EMBL/GenBank/DDBJ databases">
        <authorList>
            <person name="Magalhaes I.L.F."/>
            <person name="Oliveira U."/>
            <person name="Santos F.R."/>
            <person name="Vidigal T.H.D.A."/>
            <person name="Brescovit A.D."/>
            <person name="Santos A.J."/>
        </authorList>
    </citation>
    <scope>NUCLEOTIDE SEQUENCE</scope>
    <source>
        <tissue evidence="1">Shoot tissue taken approximately 20 cm above the soil surface</tissue>
    </source>
</reference>
<dbReference type="AlphaFoldDB" id="A0A0A8Z6B8"/>
<organism evidence="1">
    <name type="scientific">Arundo donax</name>
    <name type="common">Giant reed</name>
    <name type="synonym">Donax arundinaceus</name>
    <dbReference type="NCBI Taxonomy" id="35708"/>
    <lineage>
        <taxon>Eukaryota</taxon>
        <taxon>Viridiplantae</taxon>
        <taxon>Streptophyta</taxon>
        <taxon>Embryophyta</taxon>
        <taxon>Tracheophyta</taxon>
        <taxon>Spermatophyta</taxon>
        <taxon>Magnoliopsida</taxon>
        <taxon>Liliopsida</taxon>
        <taxon>Poales</taxon>
        <taxon>Poaceae</taxon>
        <taxon>PACMAD clade</taxon>
        <taxon>Arundinoideae</taxon>
        <taxon>Arundineae</taxon>
        <taxon>Arundo</taxon>
    </lineage>
</organism>
<reference evidence="1" key="2">
    <citation type="journal article" date="2015" name="Data Brief">
        <title>Shoot transcriptome of the giant reed, Arundo donax.</title>
        <authorList>
            <person name="Barrero R.A."/>
            <person name="Guerrero F.D."/>
            <person name="Moolhuijzen P."/>
            <person name="Goolsby J.A."/>
            <person name="Tidwell J."/>
            <person name="Bellgard S.E."/>
            <person name="Bellgard M.I."/>
        </authorList>
    </citation>
    <scope>NUCLEOTIDE SEQUENCE</scope>
    <source>
        <tissue evidence="1">Shoot tissue taken approximately 20 cm above the soil surface</tissue>
    </source>
</reference>
<accession>A0A0A8Z6B8</accession>
<protein>
    <submittedName>
        <fullName evidence="1">Uncharacterized protein</fullName>
    </submittedName>
</protein>
<sequence>MDSLTIVILLYHLFYSNTYFRACCLLTCNQYLCHQILENHV</sequence>
<evidence type="ECO:0000313" key="1">
    <source>
        <dbReference type="EMBL" id="JAD30392.1"/>
    </source>
</evidence>
<name>A0A0A8Z6B8_ARUDO</name>
<proteinExistence type="predicted"/>